<dbReference type="PIRSF" id="PIRSF000185">
    <property type="entry name" value="Glu_DH"/>
    <property type="match status" value="1"/>
</dbReference>
<comment type="subunit">
    <text evidence="2">Homohexamer.</text>
</comment>
<dbReference type="CDD" id="cd05313">
    <property type="entry name" value="NAD_bind_2_Glu_DH"/>
    <property type="match status" value="1"/>
</dbReference>
<dbReference type="PRINTS" id="PR00082">
    <property type="entry name" value="GLFDHDRGNASE"/>
</dbReference>
<evidence type="ECO:0000256" key="3">
    <source>
        <dbReference type="ARBA" id="ARBA00012896"/>
    </source>
</evidence>
<evidence type="ECO:0000256" key="5">
    <source>
        <dbReference type="PIRNR" id="PIRNR000185"/>
    </source>
</evidence>
<comment type="caution">
    <text evidence="8">The sequence shown here is derived from an EMBL/GenBank/DDBJ whole genome shotgun (WGS) entry which is preliminary data.</text>
</comment>
<evidence type="ECO:0000256" key="1">
    <source>
        <dbReference type="ARBA" id="ARBA00006382"/>
    </source>
</evidence>
<dbReference type="Gene3D" id="1.10.285.10">
    <property type="entry name" value="Glutamate Dehydrogenase, chain A, domain 3"/>
    <property type="match status" value="2"/>
</dbReference>
<dbReference type="InterPro" id="IPR033922">
    <property type="entry name" value="NAD_bind_Glu_DH"/>
</dbReference>
<reference evidence="8 9" key="1">
    <citation type="submission" date="2021-03" db="EMBL/GenBank/DDBJ databases">
        <title>Genomic Encyclopedia of Type Strains, Phase IV (KMG-IV): sequencing the most valuable type-strain genomes for metagenomic binning, comparative biology and taxonomic classification.</title>
        <authorList>
            <person name="Goeker M."/>
        </authorList>
    </citation>
    <scope>NUCLEOTIDE SEQUENCE [LARGE SCALE GENOMIC DNA]</scope>
    <source>
        <strain evidence="8 9">DSM 6139</strain>
    </source>
</reference>
<dbReference type="SUPFAM" id="SSF51735">
    <property type="entry name" value="NAD(P)-binding Rossmann-fold domains"/>
    <property type="match status" value="1"/>
</dbReference>
<dbReference type="InterPro" id="IPR006095">
    <property type="entry name" value="Glu/Leu/Phe/Val/Trp_DH"/>
</dbReference>
<dbReference type="SUPFAM" id="SSF53223">
    <property type="entry name" value="Aminoacid dehydrogenase-like, N-terminal domain"/>
    <property type="match status" value="1"/>
</dbReference>
<dbReference type="InterPro" id="IPR046346">
    <property type="entry name" value="Aminoacid_DH-like_N_sf"/>
</dbReference>
<organism evidence="8 9">
    <name type="scientific">Youngiibacter multivorans</name>
    <dbReference type="NCBI Taxonomy" id="937251"/>
    <lineage>
        <taxon>Bacteria</taxon>
        <taxon>Bacillati</taxon>
        <taxon>Bacillota</taxon>
        <taxon>Clostridia</taxon>
        <taxon>Eubacteriales</taxon>
        <taxon>Clostridiaceae</taxon>
        <taxon>Youngiibacter</taxon>
    </lineage>
</organism>
<keyword evidence="9" id="KW-1185">Reference proteome</keyword>
<dbReference type="Proteomes" id="UP001519271">
    <property type="component" value="Unassembled WGS sequence"/>
</dbReference>
<dbReference type="NCBIfam" id="NF006929">
    <property type="entry name" value="PRK09414.1"/>
    <property type="match status" value="1"/>
</dbReference>
<feature type="domain" description="Glutamate/phenylalanine/leucine/valine/L-tryptophan dehydrogenase C-terminal" evidence="7">
    <location>
        <begin position="210"/>
        <end position="453"/>
    </location>
</feature>
<evidence type="ECO:0000259" key="7">
    <source>
        <dbReference type="SMART" id="SM00839"/>
    </source>
</evidence>
<dbReference type="Gene3D" id="3.40.50.720">
    <property type="entry name" value="NAD(P)-binding Rossmann-like Domain"/>
    <property type="match status" value="1"/>
</dbReference>
<evidence type="ECO:0000256" key="2">
    <source>
        <dbReference type="ARBA" id="ARBA00011643"/>
    </source>
</evidence>
<dbReference type="InterPro" id="IPR014362">
    <property type="entry name" value="Glu_DH"/>
</dbReference>
<dbReference type="RefSeq" id="WP_209458949.1">
    <property type="nucleotide sequence ID" value="NZ_JAGGKC010000008.1"/>
</dbReference>
<evidence type="ECO:0000256" key="6">
    <source>
        <dbReference type="RuleBase" id="RU004417"/>
    </source>
</evidence>
<accession>A0ABS4G2F2</accession>
<dbReference type="InterPro" id="IPR006096">
    <property type="entry name" value="Glu/Leu/Phe/Val/Trp_DH_C"/>
</dbReference>
<dbReference type="InterPro" id="IPR036291">
    <property type="entry name" value="NAD(P)-bd_dom_sf"/>
</dbReference>
<dbReference type="InterPro" id="IPR050724">
    <property type="entry name" value="Glu_Leu_Phe_Val_DH"/>
</dbReference>
<comment type="similarity">
    <text evidence="1 5 6">Belongs to the Glu/Leu/Phe/Val dehydrogenases family.</text>
</comment>
<dbReference type="SMART" id="SM00839">
    <property type="entry name" value="ELFV_dehydrog"/>
    <property type="match status" value="1"/>
</dbReference>
<dbReference type="GO" id="GO:0004354">
    <property type="term" value="F:glutamate dehydrogenase (NADP+) activity"/>
    <property type="evidence" value="ECO:0007669"/>
    <property type="project" value="UniProtKB-EC"/>
</dbReference>
<dbReference type="InterPro" id="IPR033524">
    <property type="entry name" value="Glu/Leu/Phe/Val_DH_AS"/>
</dbReference>
<gene>
    <name evidence="8" type="ORF">J2Z34_001200</name>
</gene>
<dbReference type="PANTHER" id="PTHR43571">
    <property type="entry name" value="NADP-SPECIFIC GLUTAMATE DEHYDROGENASE 1-RELATED"/>
    <property type="match status" value="1"/>
</dbReference>
<dbReference type="InterPro" id="IPR006097">
    <property type="entry name" value="Glu/Leu/Phe/Val/Trp_DH_dimer"/>
</dbReference>
<sequence>MAKAVLGPKEYIEKVIEDVRKKSAGEPEFIQAVEEVLPSLEPVMAMHPEYIKMNLLGRFVEPERQIMFKVSWIDDEGEFHVNRGYRVQFNGAIGPYKGGLRFQPSVNLSVMKFLGFEQTLKNSLSGLAIGGGKGGSDFDPRGRSDEEVMRFCQAFMTELYRHIGPDVDVPAGDIGVGAREIGYLFGFYRRIKGAFENGAFTGKGLQYGGSLIRPEATGFGVVYFCNEILKHENDILEGKTIAASGFGNVTWGVCRKATELGAKVVTLSGPDGYVYDADGVNTEEKFNYLVEMRNSGRDKVEDYADKFGAEFFPGEKPWGRKVDIIMPCATQNDIHLEHAKMIVDNGIKYVCEAANMPCTNEAVKYMQENKVIIGPSKAANAGGVSVSALEMAQNSMRLTWTMEEVDQKLHQIMSNIHKNAKDAAEAYGFGYNLVAGANIAGFDKVAKAMAAQGEY</sequence>
<proteinExistence type="inferred from homology"/>
<dbReference type="Gene3D" id="3.40.50.10860">
    <property type="entry name" value="Leucine Dehydrogenase, chain A, domain 1"/>
    <property type="match status" value="1"/>
</dbReference>
<name>A0ABS4G2F2_9CLOT</name>
<protein>
    <recommendedName>
        <fullName evidence="3 5">Glutamate dehydrogenase</fullName>
    </recommendedName>
</protein>
<evidence type="ECO:0000256" key="4">
    <source>
        <dbReference type="ARBA" id="ARBA00023002"/>
    </source>
</evidence>
<dbReference type="Pfam" id="PF02812">
    <property type="entry name" value="ELFV_dehydrog_N"/>
    <property type="match status" value="1"/>
</dbReference>
<dbReference type="PROSITE" id="PS00074">
    <property type="entry name" value="GLFV_DEHYDROGENASE"/>
    <property type="match status" value="1"/>
</dbReference>
<keyword evidence="4 5" id="KW-0560">Oxidoreductase</keyword>
<evidence type="ECO:0000313" key="9">
    <source>
        <dbReference type="Proteomes" id="UP001519271"/>
    </source>
</evidence>
<dbReference type="EMBL" id="JAGGKC010000008">
    <property type="protein sequence ID" value="MBP1918720.1"/>
    <property type="molecule type" value="Genomic_DNA"/>
</dbReference>
<dbReference type="PANTHER" id="PTHR43571:SF1">
    <property type="entry name" value="NADP-SPECIFIC GLUTAMATE DEHYDROGENASE 1-RELATED"/>
    <property type="match status" value="1"/>
</dbReference>
<evidence type="ECO:0000313" key="8">
    <source>
        <dbReference type="EMBL" id="MBP1918720.1"/>
    </source>
</evidence>
<dbReference type="Pfam" id="PF00208">
    <property type="entry name" value="ELFV_dehydrog"/>
    <property type="match status" value="1"/>
</dbReference>